<gene>
    <name evidence="1" type="ORF">LTRI10_LOCUS1357</name>
</gene>
<evidence type="ECO:0000313" key="2">
    <source>
        <dbReference type="Proteomes" id="UP001497516"/>
    </source>
</evidence>
<reference evidence="1 2" key="1">
    <citation type="submission" date="2024-04" db="EMBL/GenBank/DDBJ databases">
        <authorList>
            <person name="Fracassetti M."/>
        </authorList>
    </citation>
    <scope>NUCLEOTIDE SEQUENCE [LARGE SCALE GENOMIC DNA]</scope>
</reference>
<proteinExistence type="predicted"/>
<keyword evidence="2" id="KW-1185">Reference proteome</keyword>
<protein>
    <submittedName>
        <fullName evidence="1">Uncharacterized protein</fullName>
    </submittedName>
</protein>
<sequence>MLWDDDLHSYDDLQARLMKPSSKITSRMCSLHFLSLGLCFLLKNSTTRPCGFPVCPYGCENATFHLMGLQACCTVRDTRPCGFPGWPCELPGLSTRPQGVPYTASVVCPCKLVSHGQVEF</sequence>
<name>A0AAV2CBB1_9ROSI</name>
<dbReference type="AlphaFoldDB" id="A0AAV2CBB1"/>
<evidence type="ECO:0000313" key="1">
    <source>
        <dbReference type="EMBL" id="CAL1353456.1"/>
    </source>
</evidence>
<organism evidence="1 2">
    <name type="scientific">Linum trigynum</name>
    <dbReference type="NCBI Taxonomy" id="586398"/>
    <lineage>
        <taxon>Eukaryota</taxon>
        <taxon>Viridiplantae</taxon>
        <taxon>Streptophyta</taxon>
        <taxon>Embryophyta</taxon>
        <taxon>Tracheophyta</taxon>
        <taxon>Spermatophyta</taxon>
        <taxon>Magnoliopsida</taxon>
        <taxon>eudicotyledons</taxon>
        <taxon>Gunneridae</taxon>
        <taxon>Pentapetalae</taxon>
        <taxon>rosids</taxon>
        <taxon>fabids</taxon>
        <taxon>Malpighiales</taxon>
        <taxon>Linaceae</taxon>
        <taxon>Linum</taxon>
    </lineage>
</organism>
<accession>A0AAV2CBB1</accession>
<dbReference type="Proteomes" id="UP001497516">
    <property type="component" value="Chromosome 1"/>
</dbReference>
<dbReference type="EMBL" id="OZ034813">
    <property type="protein sequence ID" value="CAL1353456.1"/>
    <property type="molecule type" value="Genomic_DNA"/>
</dbReference>